<dbReference type="GO" id="GO:0001717">
    <property type="term" value="P:conversion of seryl-tRNAsec to selenocys-tRNAsec"/>
    <property type="evidence" value="ECO:0007669"/>
    <property type="project" value="UniProtKB-UniRule"/>
</dbReference>
<evidence type="ECO:0000256" key="7">
    <source>
        <dbReference type="ARBA" id="ARBA00044507"/>
    </source>
</evidence>
<dbReference type="PANTHER" id="PTHR32328">
    <property type="entry name" value="L-SERYL-TRNA(SEC) SELENIUM TRANSFERASE"/>
    <property type="match status" value="1"/>
</dbReference>
<dbReference type="GO" id="GO:0005737">
    <property type="term" value="C:cytoplasm"/>
    <property type="evidence" value="ECO:0007669"/>
    <property type="project" value="UniProtKB-SubCell"/>
</dbReference>
<dbReference type="KEGG" id="dmp:FAK_27800"/>
<dbReference type="EC" id="2.9.1.1" evidence="8"/>
<dbReference type="EMBL" id="AP028679">
    <property type="protein sequence ID" value="BEQ15714.1"/>
    <property type="molecule type" value="Genomic_DNA"/>
</dbReference>
<evidence type="ECO:0000256" key="4">
    <source>
        <dbReference type="ARBA" id="ARBA00022898"/>
    </source>
</evidence>
<evidence type="ECO:0000313" key="12">
    <source>
        <dbReference type="Proteomes" id="UP001366166"/>
    </source>
</evidence>
<dbReference type="InterPro" id="IPR015421">
    <property type="entry name" value="PyrdxlP-dep_Trfase_major"/>
</dbReference>
<dbReference type="NCBIfam" id="TIGR00474">
    <property type="entry name" value="selA"/>
    <property type="match status" value="1"/>
</dbReference>
<protein>
    <recommendedName>
        <fullName evidence="8">L-seryl-tRNA(Sec) selenium transferase</fullName>
        <ecNumber evidence="8">2.9.1.1</ecNumber>
    </recommendedName>
    <alternativeName>
        <fullName evidence="8">Selenocysteine synthase</fullName>
        <shortName evidence="8">Sec synthase</shortName>
    </alternativeName>
    <alternativeName>
        <fullName evidence="8">Selenocysteinyl-tRNA(Sec) synthase</fullName>
    </alternativeName>
</protein>
<comment type="catalytic activity">
    <reaction evidence="8">
        <text>L-seryl-tRNA(Sec) + selenophosphate + H(+) = L-selenocysteinyl-tRNA(Sec) + phosphate</text>
        <dbReference type="Rhea" id="RHEA:22728"/>
        <dbReference type="Rhea" id="RHEA-COMP:9742"/>
        <dbReference type="Rhea" id="RHEA-COMP:9743"/>
        <dbReference type="ChEBI" id="CHEBI:15378"/>
        <dbReference type="ChEBI" id="CHEBI:16144"/>
        <dbReference type="ChEBI" id="CHEBI:43474"/>
        <dbReference type="ChEBI" id="CHEBI:78533"/>
        <dbReference type="ChEBI" id="CHEBI:78573"/>
        <dbReference type="EC" id="2.9.1.1"/>
    </reaction>
</comment>
<keyword evidence="5 8" id="KW-0648">Protein biosynthesis</keyword>
<evidence type="ECO:0000256" key="5">
    <source>
        <dbReference type="ARBA" id="ARBA00022917"/>
    </source>
</evidence>
<dbReference type="Proteomes" id="UP001366166">
    <property type="component" value="Chromosome"/>
</dbReference>
<reference evidence="12" key="1">
    <citation type="journal article" date="2023" name="Arch. Microbiol.">
        <title>Desulfoferula mesophilus gen. nov. sp. nov., a mesophilic sulfate-reducing bacterium isolated from a brackish lake sediment.</title>
        <authorList>
            <person name="Watanabe T."/>
            <person name="Yabe T."/>
            <person name="Tsuji J.M."/>
            <person name="Fukui M."/>
        </authorList>
    </citation>
    <scope>NUCLEOTIDE SEQUENCE [LARGE SCALE GENOMIC DNA]</scope>
    <source>
        <strain evidence="12">12FAK</strain>
    </source>
</reference>
<keyword evidence="12" id="KW-1185">Reference proteome</keyword>
<evidence type="ECO:0000256" key="1">
    <source>
        <dbReference type="ARBA" id="ARBA00001933"/>
    </source>
</evidence>
<evidence type="ECO:0000256" key="8">
    <source>
        <dbReference type="HAMAP-Rule" id="MF_00423"/>
    </source>
</evidence>
<evidence type="ECO:0000256" key="2">
    <source>
        <dbReference type="ARBA" id="ARBA00022490"/>
    </source>
</evidence>
<dbReference type="GO" id="GO:0004125">
    <property type="term" value="F:L-seryl-tRNA(Sec) selenium transferase activity"/>
    <property type="evidence" value="ECO:0007669"/>
    <property type="project" value="UniProtKB-UniRule"/>
</dbReference>
<dbReference type="SUPFAM" id="SSF53383">
    <property type="entry name" value="PLP-dependent transferases"/>
    <property type="match status" value="1"/>
</dbReference>
<comment type="subcellular location">
    <subcellularLocation>
        <location evidence="8">Cytoplasm</location>
    </subcellularLocation>
</comment>
<feature type="modified residue" description="N6-(pyridoxal phosphate)lysine" evidence="8 9">
    <location>
        <position position="296"/>
    </location>
</feature>
<proteinExistence type="inferred from homology"/>
<organism evidence="11 12">
    <name type="scientific">Desulfoferula mesophila</name>
    <dbReference type="NCBI Taxonomy" id="3058419"/>
    <lineage>
        <taxon>Bacteria</taxon>
        <taxon>Pseudomonadati</taxon>
        <taxon>Thermodesulfobacteriota</taxon>
        <taxon>Desulfarculia</taxon>
        <taxon>Desulfarculales</taxon>
        <taxon>Desulfarculaceae</taxon>
        <taxon>Desulfoferula</taxon>
    </lineage>
</organism>
<keyword evidence="3 8" id="KW-0808">Transferase</keyword>
<evidence type="ECO:0000259" key="10">
    <source>
        <dbReference type="Pfam" id="PF12390"/>
    </source>
</evidence>
<gene>
    <name evidence="8 11" type="primary">selA</name>
    <name evidence="11" type="ORF">FAK_27800</name>
</gene>
<dbReference type="InterPro" id="IPR004534">
    <property type="entry name" value="SelA_trans"/>
</dbReference>
<accession>A0AAU9ERE8</accession>
<comment type="similarity">
    <text evidence="7 8">Belongs to the SelA family.</text>
</comment>
<dbReference type="InterPro" id="IPR025862">
    <property type="entry name" value="SelA_trans_N_dom"/>
</dbReference>
<sequence length="466" mass="50173">MAEQKRLARLPKVDQLLEHPSLQQLRPEVARPLILSAARQTLDGLRARLLDGQEVTDEELGGEAVALAAASLARRLAAPSLQRVVNATGVVVHTNLGRSLLARRALERLIEINCTYSNLEYDLAAGARGSRYVHVDRILCELTGAEASLVVNNNAAAVLLSLQTLAAGREVVVSRGQLVEIGGSFRIPDVMARSGAILREVGATNKTHLHDYEGAITSNTALLLKVHTSNFAVVGFHKEVPLQELRELGDRYHLPVMEDLGSGSLVDYSRYGLPKEPTVQEALADGADLVTFSGDKLLGGPQAGIILGKAEFVERCRKNPTNRALRVDKLTLGALEATLELYRDPAKALAEIPTLAMITVPYERLRERANRLAARLKKLGLERLEVSTVEGVSRVGGGAMPLAAPRTRLLRLAVKGLSATRLEQALRAGDPPIICRLEDGHLLMDVRTLVADDAAVIAKALAALAA</sequence>
<evidence type="ECO:0000256" key="9">
    <source>
        <dbReference type="PIRSR" id="PIRSR618319-50"/>
    </source>
</evidence>
<dbReference type="InterPro" id="IPR015424">
    <property type="entry name" value="PyrdxlP-dep_Trfase"/>
</dbReference>
<comment type="pathway">
    <text evidence="8">Aminoacyl-tRNA biosynthesis; selenocysteinyl-tRNA(Sec) biosynthesis; selenocysteinyl-tRNA(Sec) from L-seryl-tRNA(Sec) (bacterial route): step 1/1.</text>
</comment>
<dbReference type="Pfam" id="PF03841">
    <property type="entry name" value="SelA"/>
    <property type="match status" value="1"/>
</dbReference>
<dbReference type="PANTHER" id="PTHR32328:SF0">
    <property type="entry name" value="L-SERYL-TRNA(SEC) SELENIUM TRANSFERASE"/>
    <property type="match status" value="1"/>
</dbReference>
<dbReference type="InterPro" id="IPR018319">
    <property type="entry name" value="SelA-like"/>
</dbReference>
<evidence type="ECO:0000256" key="3">
    <source>
        <dbReference type="ARBA" id="ARBA00022679"/>
    </source>
</evidence>
<dbReference type="HAMAP" id="MF_00423">
    <property type="entry name" value="SelA"/>
    <property type="match status" value="1"/>
</dbReference>
<dbReference type="Pfam" id="PF12390">
    <property type="entry name" value="Se-cys_synth_N"/>
    <property type="match status" value="1"/>
</dbReference>
<keyword evidence="2 8" id="KW-0963">Cytoplasm</keyword>
<evidence type="ECO:0000313" key="11">
    <source>
        <dbReference type="EMBL" id="BEQ15714.1"/>
    </source>
</evidence>
<dbReference type="AlphaFoldDB" id="A0AAU9ERE8"/>
<keyword evidence="4 8" id="KW-0663">Pyridoxal phosphate</keyword>
<evidence type="ECO:0000256" key="6">
    <source>
        <dbReference type="ARBA" id="ARBA00023266"/>
    </source>
</evidence>
<comment type="cofactor">
    <cofactor evidence="1 8 9">
        <name>pyridoxal 5'-phosphate</name>
        <dbReference type="ChEBI" id="CHEBI:597326"/>
    </cofactor>
</comment>
<dbReference type="Gene3D" id="3.40.640.10">
    <property type="entry name" value="Type I PLP-dependent aspartate aminotransferase-like (Major domain)"/>
    <property type="match status" value="1"/>
</dbReference>
<comment type="function">
    <text evidence="8">Converts seryl-tRNA(Sec) to selenocysteinyl-tRNA(Sec) required for selenoprotein biosynthesis.</text>
</comment>
<dbReference type="RefSeq" id="WP_338600518.1">
    <property type="nucleotide sequence ID" value="NZ_AP028679.1"/>
</dbReference>
<name>A0AAU9ERE8_9BACT</name>
<dbReference type="Gene3D" id="3.90.1150.180">
    <property type="match status" value="1"/>
</dbReference>
<feature type="domain" description="L-seryl-tRNA selenium transferase N-terminal" evidence="10">
    <location>
        <begin position="7"/>
        <end position="46"/>
    </location>
</feature>
<dbReference type="GO" id="GO:0001514">
    <property type="term" value="P:selenocysteine incorporation"/>
    <property type="evidence" value="ECO:0007669"/>
    <property type="project" value="UniProtKB-UniRule"/>
</dbReference>
<keyword evidence="6 8" id="KW-0711">Selenium</keyword>